<proteinExistence type="predicted"/>
<feature type="chain" id="PRO_5020651281" evidence="1">
    <location>
        <begin position="19"/>
        <end position="38"/>
    </location>
</feature>
<reference evidence="2 3" key="1">
    <citation type="submission" date="2019-03" db="EMBL/GenBank/DDBJ databases">
        <title>Genomic analyses of the natural microbiome of Caenorhabditis elegans.</title>
        <authorList>
            <person name="Samuel B."/>
        </authorList>
    </citation>
    <scope>NUCLEOTIDE SEQUENCE [LARGE SCALE GENOMIC DNA]</scope>
    <source>
        <strain evidence="2 3">JUb89</strain>
    </source>
</reference>
<evidence type="ECO:0000313" key="3">
    <source>
        <dbReference type="Proteomes" id="UP000294963"/>
    </source>
</evidence>
<dbReference type="Proteomes" id="UP000294963">
    <property type="component" value="Unassembled WGS sequence"/>
</dbReference>
<protein>
    <submittedName>
        <fullName evidence="2">Uncharacterized protein</fullName>
    </submittedName>
</protein>
<accession>A0A4R1XV71</accession>
<comment type="caution">
    <text evidence="2">The sequence shown here is derived from an EMBL/GenBank/DDBJ whole genome shotgun (WGS) entry which is preliminary data.</text>
</comment>
<evidence type="ECO:0000313" key="2">
    <source>
        <dbReference type="EMBL" id="TCM68444.1"/>
    </source>
</evidence>
<sequence length="38" mass="4121">MKKRLLPILLCISGGAWASALAECESINFAEADNVKQE</sequence>
<evidence type="ECO:0000256" key="1">
    <source>
        <dbReference type="SAM" id="SignalP"/>
    </source>
</evidence>
<keyword evidence="1" id="KW-0732">Signal</keyword>
<dbReference type="EMBL" id="SLVJ01000005">
    <property type="protein sequence ID" value="TCM68444.1"/>
    <property type="molecule type" value="Genomic_DNA"/>
</dbReference>
<organism evidence="2 3">
    <name type="scientific">Acinetobacter calcoaceticus</name>
    <dbReference type="NCBI Taxonomy" id="471"/>
    <lineage>
        <taxon>Bacteria</taxon>
        <taxon>Pseudomonadati</taxon>
        <taxon>Pseudomonadota</taxon>
        <taxon>Gammaproteobacteria</taxon>
        <taxon>Moraxellales</taxon>
        <taxon>Moraxellaceae</taxon>
        <taxon>Acinetobacter</taxon>
        <taxon>Acinetobacter calcoaceticus/baumannii complex</taxon>
    </lineage>
</organism>
<dbReference type="AlphaFoldDB" id="A0A4R1XV71"/>
<name>A0A4R1XV71_ACICA</name>
<keyword evidence="3" id="KW-1185">Reference proteome</keyword>
<feature type="signal peptide" evidence="1">
    <location>
        <begin position="1"/>
        <end position="18"/>
    </location>
</feature>
<gene>
    <name evidence="2" type="ORF">EC844_105148</name>
</gene>